<dbReference type="STRING" id="1801752.A3J61_01660"/>
<evidence type="ECO:0000313" key="3">
    <source>
        <dbReference type="Proteomes" id="UP000179686"/>
    </source>
</evidence>
<dbReference type="EMBL" id="MFUC01000027">
    <property type="protein sequence ID" value="OGI71603.1"/>
    <property type="molecule type" value="Genomic_DNA"/>
</dbReference>
<sequence length="161" mass="18354">MNKQRLFMGISTALVLIIAGYFIYQKQNMTEAELLAEKAIPPTADWQRFDANQFGFNFMNPDNLEVKVRGDNMTVGEISVNIDRLSCIDKKPNKELINPITIYGYPTMINEAENFAYICNNTQTACLDITSNRKSKTTEGYFHAFVSTLNINEGFDRIECQ</sequence>
<organism evidence="2 3">
    <name type="scientific">Candidatus Nomurabacteria bacterium RIFCSPHIGHO2_02_FULL_38_15</name>
    <dbReference type="NCBI Taxonomy" id="1801752"/>
    <lineage>
        <taxon>Bacteria</taxon>
        <taxon>Candidatus Nomuraibacteriota</taxon>
    </lineage>
</organism>
<comment type="caution">
    <text evidence="2">The sequence shown here is derived from an EMBL/GenBank/DDBJ whole genome shotgun (WGS) entry which is preliminary data.</text>
</comment>
<keyword evidence="1" id="KW-0812">Transmembrane</keyword>
<name>A0A1F6VPN8_9BACT</name>
<keyword evidence="1" id="KW-1133">Transmembrane helix</keyword>
<keyword evidence="1" id="KW-0472">Membrane</keyword>
<gene>
    <name evidence="2" type="ORF">A3J61_01660</name>
</gene>
<feature type="transmembrane region" description="Helical" evidence="1">
    <location>
        <begin position="6"/>
        <end position="24"/>
    </location>
</feature>
<protein>
    <submittedName>
        <fullName evidence="2">Uncharacterized protein</fullName>
    </submittedName>
</protein>
<proteinExistence type="predicted"/>
<reference evidence="2 3" key="1">
    <citation type="journal article" date="2016" name="Nat. Commun.">
        <title>Thousands of microbial genomes shed light on interconnected biogeochemical processes in an aquifer system.</title>
        <authorList>
            <person name="Anantharaman K."/>
            <person name="Brown C.T."/>
            <person name="Hug L.A."/>
            <person name="Sharon I."/>
            <person name="Castelle C.J."/>
            <person name="Probst A.J."/>
            <person name="Thomas B.C."/>
            <person name="Singh A."/>
            <person name="Wilkins M.J."/>
            <person name="Karaoz U."/>
            <person name="Brodie E.L."/>
            <person name="Williams K.H."/>
            <person name="Hubbard S.S."/>
            <person name="Banfield J.F."/>
        </authorList>
    </citation>
    <scope>NUCLEOTIDE SEQUENCE [LARGE SCALE GENOMIC DNA]</scope>
</reference>
<evidence type="ECO:0000256" key="1">
    <source>
        <dbReference type="SAM" id="Phobius"/>
    </source>
</evidence>
<dbReference type="AlphaFoldDB" id="A0A1F6VPN8"/>
<dbReference type="Proteomes" id="UP000179686">
    <property type="component" value="Unassembled WGS sequence"/>
</dbReference>
<accession>A0A1F6VPN8</accession>
<evidence type="ECO:0000313" key="2">
    <source>
        <dbReference type="EMBL" id="OGI71603.1"/>
    </source>
</evidence>